<dbReference type="Proteomes" id="UP001140094">
    <property type="component" value="Unassembled WGS sequence"/>
</dbReference>
<accession>A0A9W8HPM6</accession>
<dbReference type="SUPFAM" id="SSF56801">
    <property type="entry name" value="Acetyl-CoA synthetase-like"/>
    <property type="match status" value="1"/>
</dbReference>
<feature type="non-terminal residue" evidence="1">
    <location>
        <position position="1"/>
    </location>
</feature>
<protein>
    <submittedName>
        <fullName evidence="1">Long-chain fatty acid-CoA ligase</fullName>
        <ecNumber evidence="1">6.2.1.3</ecNumber>
    </submittedName>
</protein>
<reference evidence="1" key="1">
    <citation type="submission" date="2022-07" db="EMBL/GenBank/DDBJ databases">
        <title>Phylogenomic reconstructions and comparative analyses of Kickxellomycotina fungi.</title>
        <authorList>
            <person name="Reynolds N.K."/>
            <person name="Stajich J.E."/>
            <person name="Barry K."/>
            <person name="Grigoriev I.V."/>
            <person name="Crous P."/>
            <person name="Smith M.E."/>
        </authorList>
    </citation>
    <scope>NUCLEOTIDE SEQUENCE</scope>
    <source>
        <strain evidence="1">NRRL 1565</strain>
    </source>
</reference>
<organism evidence="1 2">
    <name type="scientific">Coemansia guatemalensis</name>
    <dbReference type="NCBI Taxonomy" id="2761395"/>
    <lineage>
        <taxon>Eukaryota</taxon>
        <taxon>Fungi</taxon>
        <taxon>Fungi incertae sedis</taxon>
        <taxon>Zoopagomycota</taxon>
        <taxon>Kickxellomycotina</taxon>
        <taxon>Kickxellomycetes</taxon>
        <taxon>Kickxellales</taxon>
        <taxon>Kickxellaceae</taxon>
        <taxon>Coemansia</taxon>
    </lineage>
</organism>
<name>A0A9W8HPM6_9FUNG</name>
<dbReference type="AlphaFoldDB" id="A0A9W8HPM6"/>
<dbReference type="EC" id="6.2.1.3" evidence="1"/>
<dbReference type="OrthoDB" id="1700726at2759"/>
<proteinExistence type="predicted"/>
<keyword evidence="1" id="KW-0436">Ligase</keyword>
<keyword evidence="2" id="KW-1185">Reference proteome</keyword>
<sequence>STNDADGWLLTSYYGECLPNGTLSVLGNRDNVVKTSLSPTGHVFVEELERALAASPAINDVCIVAKPNSKTLGMVIYPRPMELFDAGTRLKKEYRLGQIDNYPWCFDYMHEKVVEAARQSGQYQWLAQLPSDRIRIKLVSEPFTTKNSLAYADGTNNRDGAQNILSIR</sequence>
<evidence type="ECO:0000313" key="1">
    <source>
        <dbReference type="EMBL" id="KAJ2790232.1"/>
    </source>
</evidence>
<dbReference type="EMBL" id="JANBUO010003586">
    <property type="protein sequence ID" value="KAJ2790232.1"/>
    <property type="molecule type" value="Genomic_DNA"/>
</dbReference>
<gene>
    <name evidence="1" type="primary">FAA4_3</name>
    <name evidence="1" type="ORF">H4R20_007046</name>
</gene>
<dbReference type="GO" id="GO:0004467">
    <property type="term" value="F:long-chain fatty acid-CoA ligase activity"/>
    <property type="evidence" value="ECO:0007669"/>
    <property type="project" value="UniProtKB-EC"/>
</dbReference>
<evidence type="ECO:0000313" key="2">
    <source>
        <dbReference type="Proteomes" id="UP001140094"/>
    </source>
</evidence>
<comment type="caution">
    <text evidence="1">The sequence shown here is derived from an EMBL/GenBank/DDBJ whole genome shotgun (WGS) entry which is preliminary data.</text>
</comment>